<organism evidence="8 9">
    <name type="scientific">Blattamonas nauphoetae</name>
    <dbReference type="NCBI Taxonomy" id="2049346"/>
    <lineage>
        <taxon>Eukaryota</taxon>
        <taxon>Metamonada</taxon>
        <taxon>Preaxostyla</taxon>
        <taxon>Oxymonadida</taxon>
        <taxon>Blattamonas</taxon>
    </lineage>
</organism>
<keyword evidence="4" id="KW-0175">Coiled coil</keyword>
<feature type="chain" id="PRO_5045475815" description="V-SNARE coiled-coil homology domain-containing protein" evidence="6">
    <location>
        <begin position="17"/>
        <end position="423"/>
    </location>
</feature>
<evidence type="ECO:0000256" key="3">
    <source>
        <dbReference type="ARBA" id="ARBA00046280"/>
    </source>
</evidence>
<dbReference type="InterPro" id="IPR042855">
    <property type="entry name" value="V_SNARE_CC"/>
</dbReference>
<keyword evidence="2" id="KW-0653">Protein transport</keyword>
<dbReference type="InterPro" id="IPR002123">
    <property type="entry name" value="Plipid/glycerol_acylTrfase"/>
</dbReference>
<comment type="subcellular location">
    <subcellularLocation>
        <location evidence="3">Endomembrane system</location>
        <topology evidence="3">Single-pass type IV membrane protein</topology>
    </subcellularLocation>
</comment>
<feature type="signal peptide" evidence="6">
    <location>
        <begin position="1"/>
        <end position="16"/>
    </location>
</feature>
<dbReference type="InterPro" id="IPR044565">
    <property type="entry name" value="Sec22"/>
</dbReference>
<keyword evidence="6" id="KW-0732">Signal</keyword>
<dbReference type="Gene3D" id="3.30.450.50">
    <property type="entry name" value="Longin domain"/>
    <property type="match status" value="1"/>
</dbReference>
<proteinExistence type="predicted"/>
<feature type="transmembrane region" description="Helical" evidence="5">
    <location>
        <begin position="398"/>
        <end position="417"/>
    </location>
</feature>
<evidence type="ECO:0000256" key="5">
    <source>
        <dbReference type="SAM" id="Phobius"/>
    </source>
</evidence>
<dbReference type="PANTHER" id="PTHR45837">
    <property type="entry name" value="VESICLE-TRAFFICKING PROTEIN SEC22B"/>
    <property type="match status" value="1"/>
</dbReference>
<dbReference type="PROSITE" id="PS50892">
    <property type="entry name" value="V_SNARE"/>
    <property type="match status" value="1"/>
</dbReference>
<evidence type="ECO:0000313" key="8">
    <source>
        <dbReference type="EMBL" id="KAK2964834.1"/>
    </source>
</evidence>
<reference evidence="8 9" key="1">
    <citation type="journal article" date="2022" name="bioRxiv">
        <title>Genomics of Preaxostyla Flagellates Illuminates Evolutionary Transitions and the Path Towards Mitochondrial Loss.</title>
        <authorList>
            <person name="Novak L.V.F."/>
            <person name="Treitli S.C."/>
            <person name="Pyrih J."/>
            <person name="Halakuc P."/>
            <person name="Pipaliya S.V."/>
            <person name="Vacek V."/>
            <person name="Brzon O."/>
            <person name="Soukal P."/>
            <person name="Eme L."/>
            <person name="Dacks J.B."/>
            <person name="Karnkowska A."/>
            <person name="Elias M."/>
            <person name="Hampl V."/>
        </authorList>
    </citation>
    <scope>NUCLEOTIDE SEQUENCE [LARGE SCALE GENOMIC DNA]</scope>
    <source>
        <strain evidence="8">NAU3</strain>
        <tissue evidence="8">Gut</tissue>
    </source>
</reference>
<keyword evidence="5" id="KW-1133">Transmembrane helix</keyword>
<keyword evidence="5" id="KW-0812">Transmembrane</keyword>
<comment type="caution">
    <text evidence="8">The sequence shown here is derived from an EMBL/GenBank/DDBJ whole genome shotgun (WGS) entry which is preliminary data.</text>
</comment>
<evidence type="ECO:0000256" key="4">
    <source>
        <dbReference type="PROSITE-ProRule" id="PRU00290"/>
    </source>
</evidence>
<evidence type="ECO:0000256" key="2">
    <source>
        <dbReference type="ARBA" id="ARBA00022927"/>
    </source>
</evidence>
<dbReference type="SUPFAM" id="SSF69593">
    <property type="entry name" value="Glycerol-3-phosphate (1)-acyltransferase"/>
    <property type="match status" value="1"/>
</dbReference>
<evidence type="ECO:0000313" key="9">
    <source>
        <dbReference type="Proteomes" id="UP001281761"/>
    </source>
</evidence>
<accession>A0ABQ9YMR0</accession>
<dbReference type="Gene3D" id="1.20.5.110">
    <property type="match status" value="1"/>
</dbReference>
<protein>
    <recommendedName>
        <fullName evidence="7">V-SNARE coiled-coil homology domain-containing protein</fullName>
    </recommendedName>
</protein>
<evidence type="ECO:0000256" key="6">
    <source>
        <dbReference type="SAM" id="SignalP"/>
    </source>
</evidence>
<dbReference type="EMBL" id="JARBJD010000001">
    <property type="protein sequence ID" value="KAK2964834.1"/>
    <property type="molecule type" value="Genomic_DNA"/>
</dbReference>
<keyword evidence="5" id="KW-0472">Membrane</keyword>
<dbReference type="Pfam" id="PF01553">
    <property type="entry name" value="Acyltransferase"/>
    <property type="match status" value="1"/>
</dbReference>
<sequence length="423" mass="48007">MFLASLLWVTVMPCLSWRGYYSGFVYSRVKSFGARVGITGRCKDKLEDFQGIVLTSHKGFADFFVTSQLHFSAPLARLIIGLIFPPIFATSKYGNSCLLVHRRRGSRIKATKEQIAEKNNRLADLFDDFVRNRNPRLLIYPEGSRYSARGVFPFRSGLFRIAFNKKLKLLICPCEGSQYVVKEKQLFIHPQDVVIPPSHITPDISSVGPIKEGDPCRGYILFNICDVLDPSDFSSFEEFKAEAERCFTAGYKDMVVNDKQSTFCLLTQGDVVYVGNASVNISITHIFNYLRTISSAFQKKFSDVLQSPSDTSLFSSFKATISEQAKQYVEKASSAKLDELNADLEDVRTVLTKNFQDLTERGEKLDIVEEQARNLMNDSRDFKKKSQDLYNASGWNDYLPHLIIIAIVLFLLIKNMIFPSKKD</sequence>
<dbReference type="SUPFAM" id="SSF58038">
    <property type="entry name" value="SNARE fusion complex"/>
    <property type="match status" value="1"/>
</dbReference>
<name>A0ABQ9YMR0_9EUKA</name>
<keyword evidence="9" id="KW-1185">Reference proteome</keyword>
<dbReference type="Proteomes" id="UP001281761">
    <property type="component" value="Unassembled WGS sequence"/>
</dbReference>
<gene>
    <name evidence="8" type="ORF">BLNAU_134</name>
</gene>
<feature type="domain" description="V-SNARE coiled-coil homology" evidence="7">
    <location>
        <begin position="336"/>
        <end position="396"/>
    </location>
</feature>
<dbReference type="Pfam" id="PF00957">
    <property type="entry name" value="Synaptobrevin"/>
    <property type="match status" value="1"/>
</dbReference>
<evidence type="ECO:0000259" key="7">
    <source>
        <dbReference type="PROSITE" id="PS50892"/>
    </source>
</evidence>
<keyword evidence="1" id="KW-0813">Transport</keyword>
<evidence type="ECO:0000256" key="1">
    <source>
        <dbReference type="ARBA" id="ARBA00022448"/>
    </source>
</evidence>